<dbReference type="EMBL" id="ML213694">
    <property type="protein sequence ID" value="TFK31955.1"/>
    <property type="molecule type" value="Genomic_DNA"/>
</dbReference>
<organism evidence="2 3">
    <name type="scientific">Crucibulum laeve</name>
    <dbReference type="NCBI Taxonomy" id="68775"/>
    <lineage>
        <taxon>Eukaryota</taxon>
        <taxon>Fungi</taxon>
        <taxon>Dikarya</taxon>
        <taxon>Basidiomycota</taxon>
        <taxon>Agaricomycotina</taxon>
        <taxon>Agaricomycetes</taxon>
        <taxon>Agaricomycetidae</taxon>
        <taxon>Agaricales</taxon>
        <taxon>Agaricineae</taxon>
        <taxon>Nidulariaceae</taxon>
        <taxon>Crucibulum</taxon>
    </lineage>
</organism>
<dbReference type="InterPro" id="IPR001810">
    <property type="entry name" value="F-box_dom"/>
</dbReference>
<dbReference type="AlphaFoldDB" id="A0A5C3LH47"/>
<dbReference type="SUPFAM" id="SSF52058">
    <property type="entry name" value="L domain-like"/>
    <property type="match status" value="1"/>
</dbReference>
<evidence type="ECO:0000313" key="3">
    <source>
        <dbReference type="Proteomes" id="UP000308652"/>
    </source>
</evidence>
<reference evidence="2 3" key="1">
    <citation type="journal article" date="2019" name="Nat. Ecol. Evol.">
        <title>Megaphylogeny resolves global patterns of mushroom evolution.</title>
        <authorList>
            <person name="Varga T."/>
            <person name="Krizsan K."/>
            <person name="Foldi C."/>
            <person name="Dima B."/>
            <person name="Sanchez-Garcia M."/>
            <person name="Sanchez-Ramirez S."/>
            <person name="Szollosi G.J."/>
            <person name="Szarkandi J.G."/>
            <person name="Papp V."/>
            <person name="Albert L."/>
            <person name="Andreopoulos W."/>
            <person name="Angelini C."/>
            <person name="Antonin V."/>
            <person name="Barry K.W."/>
            <person name="Bougher N.L."/>
            <person name="Buchanan P."/>
            <person name="Buyck B."/>
            <person name="Bense V."/>
            <person name="Catcheside P."/>
            <person name="Chovatia M."/>
            <person name="Cooper J."/>
            <person name="Damon W."/>
            <person name="Desjardin D."/>
            <person name="Finy P."/>
            <person name="Geml J."/>
            <person name="Haridas S."/>
            <person name="Hughes K."/>
            <person name="Justo A."/>
            <person name="Karasinski D."/>
            <person name="Kautmanova I."/>
            <person name="Kiss B."/>
            <person name="Kocsube S."/>
            <person name="Kotiranta H."/>
            <person name="LaButti K.M."/>
            <person name="Lechner B.E."/>
            <person name="Liimatainen K."/>
            <person name="Lipzen A."/>
            <person name="Lukacs Z."/>
            <person name="Mihaltcheva S."/>
            <person name="Morgado L.N."/>
            <person name="Niskanen T."/>
            <person name="Noordeloos M.E."/>
            <person name="Ohm R.A."/>
            <person name="Ortiz-Santana B."/>
            <person name="Ovrebo C."/>
            <person name="Racz N."/>
            <person name="Riley R."/>
            <person name="Savchenko A."/>
            <person name="Shiryaev A."/>
            <person name="Soop K."/>
            <person name="Spirin V."/>
            <person name="Szebenyi C."/>
            <person name="Tomsovsky M."/>
            <person name="Tulloss R.E."/>
            <person name="Uehling J."/>
            <person name="Grigoriev I.V."/>
            <person name="Vagvolgyi C."/>
            <person name="Papp T."/>
            <person name="Martin F.M."/>
            <person name="Miettinen O."/>
            <person name="Hibbett D.S."/>
            <person name="Nagy L.G."/>
        </authorList>
    </citation>
    <scope>NUCLEOTIDE SEQUENCE [LARGE SCALE GENOMIC DNA]</scope>
    <source>
        <strain evidence="2 3">CBS 166.37</strain>
    </source>
</reference>
<dbReference type="STRING" id="68775.A0A5C3LH47"/>
<keyword evidence="3" id="KW-1185">Reference proteome</keyword>
<feature type="domain" description="F-box" evidence="1">
    <location>
        <begin position="55"/>
        <end position="109"/>
    </location>
</feature>
<evidence type="ECO:0000313" key="2">
    <source>
        <dbReference type="EMBL" id="TFK31955.1"/>
    </source>
</evidence>
<accession>A0A5C3LH47</accession>
<protein>
    <recommendedName>
        <fullName evidence="1">F-box domain-containing protein</fullName>
    </recommendedName>
</protein>
<dbReference type="Proteomes" id="UP000308652">
    <property type="component" value="Unassembled WGS sequence"/>
</dbReference>
<dbReference type="InterPro" id="IPR032675">
    <property type="entry name" value="LRR_dom_sf"/>
</dbReference>
<gene>
    <name evidence="2" type="ORF">BDQ12DRAFT_693277</name>
</gene>
<dbReference type="Pfam" id="PF12937">
    <property type="entry name" value="F-box-like"/>
    <property type="match status" value="1"/>
</dbReference>
<name>A0A5C3LH47_9AGAR</name>
<proteinExistence type="predicted"/>
<sequence length="613" mass="69281">MAVQTVTAPVLTESVNLVRPLRPRLKSAATALLRITPSSHHTNDLREQNSRNPACRLPEEILCKIFMFIASDEPERQSNGCSWVNVSYVCSNWRRIALGCQDLWGFIDFSHPRWTSVTLRRAKLIPLSIKAAVNNRNIIDLRRTLQLAHRIEEIHLKSSAQDIRPLLETLAHPNPALKSLIIDVDVVAGTSGNVYDPLSFPTTGPPLSNLKYLELRGTPFYLLSTRCSSLTYLHLRDLPRSERPARDRFLSMLEKLPDLQYLTLDRTFPIMPLDSVVPDTARRITLPHLRAITLTGSVQEVADTLNCLLLPPSTRLICALERLHDLKENIWKLTQAIAVHSWAAAEVMPVETLVITGREEETRYMKNNEPNPDFRQSLRIRAYRPDAECGGAAFDLTVGPDPGITRDAVMITTLGAVWKALAITHVHTVALQNVDIVTQKSWTQFLRALPSLRVLDISGHAPSGLLWALLLNARSHADGDSDAQRLLVPRLTDVYLHGVDCSSGGFMVSQTRNINSHTDLDDSRFLDVFSTCFKERGQFNVKLRSLSITRCEYVLKRIIDDLRTRIAHVVWDSRGVAKERDMDASNPARYRDLWISGRPPVKHYFRLQTVMQF</sequence>
<dbReference type="Gene3D" id="3.80.10.10">
    <property type="entry name" value="Ribonuclease Inhibitor"/>
    <property type="match status" value="1"/>
</dbReference>
<dbReference type="OrthoDB" id="2856616at2759"/>
<evidence type="ECO:0000259" key="1">
    <source>
        <dbReference type="Pfam" id="PF12937"/>
    </source>
</evidence>